<gene>
    <name evidence="2" type="ORF">LCGC14_1072100</name>
</gene>
<keyword evidence="1" id="KW-1133">Transmembrane helix</keyword>
<sequence length="162" mass="16955">MKKKFSRILGFDRLLVLVALVTVFAMSVVGGLLQASTVDEGASILAPSSEIAMEALPSGPLVFADRTITLNFGNSLVAASLEALAWAPVAADRTILTAVDGPVSAVVNSSNLLVVVLILSTISVLVVATGSRNLSEISHYLLAHLEARRTRGGVELKFPMLA</sequence>
<comment type="caution">
    <text evidence="2">The sequence shown here is derived from an EMBL/GenBank/DDBJ whole genome shotgun (WGS) entry which is preliminary data.</text>
</comment>
<evidence type="ECO:0000313" key="2">
    <source>
        <dbReference type="EMBL" id="KKN06955.1"/>
    </source>
</evidence>
<dbReference type="AlphaFoldDB" id="A0A0F9MHX2"/>
<proteinExistence type="predicted"/>
<keyword evidence="1" id="KW-0812">Transmembrane</keyword>
<organism evidence="2">
    <name type="scientific">marine sediment metagenome</name>
    <dbReference type="NCBI Taxonomy" id="412755"/>
    <lineage>
        <taxon>unclassified sequences</taxon>
        <taxon>metagenomes</taxon>
        <taxon>ecological metagenomes</taxon>
    </lineage>
</organism>
<keyword evidence="1" id="KW-0472">Membrane</keyword>
<evidence type="ECO:0000256" key="1">
    <source>
        <dbReference type="SAM" id="Phobius"/>
    </source>
</evidence>
<feature type="transmembrane region" description="Helical" evidence="1">
    <location>
        <begin position="112"/>
        <end position="130"/>
    </location>
</feature>
<protein>
    <submittedName>
        <fullName evidence="2">Uncharacterized protein</fullName>
    </submittedName>
</protein>
<dbReference type="EMBL" id="LAZR01004623">
    <property type="protein sequence ID" value="KKN06955.1"/>
    <property type="molecule type" value="Genomic_DNA"/>
</dbReference>
<name>A0A0F9MHX2_9ZZZZ</name>
<reference evidence="2" key="1">
    <citation type="journal article" date="2015" name="Nature">
        <title>Complex archaea that bridge the gap between prokaryotes and eukaryotes.</title>
        <authorList>
            <person name="Spang A."/>
            <person name="Saw J.H."/>
            <person name="Jorgensen S.L."/>
            <person name="Zaremba-Niedzwiedzka K."/>
            <person name="Martijn J."/>
            <person name="Lind A.E."/>
            <person name="van Eijk R."/>
            <person name="Schleper C."/>
            <person name="Guy L."/>
            <person name="Ettema T.J."/>
        </authorList>
    </citation>
    <scope>NUCLEOTIDE SEQUENCE</scope>
</reference>
<accession>A0A0F9MHX2</accession>